<keyword evidence="3" id="KW-0378">Hydrolase</keyword>
<evidence type="ECO:0000313" key="10">
    <source>
        <dbReference type="EMBL" id="MXO53739.1"/>
    </source>
</evidence>
<dbReference type="PROSITE" id="PS50122">
    <property type="entry name" value="CHEB"/>
    <property type="match status" value="1"/>
</dbReference>
<dbReference type="Pfam" id="PF00072">
    <property type="entry name" value="Response_reg"/>
    <property type="match status" value="1"/>
</dbReference>
<dbReference type="GO" id="GO:0006935">
    <property type="term" value="P:chemotaxis"/>
    <property type="evidence" value="ECO:0007669"/>
    <property type="project" value="UniProtKB-KW"/>
</dbReference>
<evidence type="ECO:0000256" key="2">
    <source>
        <dbReference type="ARBA" id="ARBA00022500"/>
    </source>
</evidence>
<evidence type="ECO:0000313" key="11">
    <source>
        <dbReference type="Proteomes" id="UP000430272"/>
    </source>
</evidence>
<dbReference type="PROSITE" id="PS50110">
    <property type="entry name" value="RESPONSE_REGULATORY"/>
    <property type="match status" value="1"/>
</dbReference>
<dbReference type="Pfam" id="PF01339">
    <property type="entry name" value="CheB_methylest"/>
    <property type="match status" value="1"/>
</dbReference>
<dbReference type="Gene3D" id="3.40.50.180">
    <property type="entry name" value="Methylesterase CheB, C-terminal domain"/>
    <property type="match status" value="1"/>
</dbReference>
<keyword evidence="11" id="KW-1185">Reference proteome</keyword>
<dbReference type="GO" id="GO:0005737">
    <property type="term" value="C:cytoplasm"/>
    <property type="evidence" value="ECO:0007669"/>
    <property type="project" value="InterPro"/>
</dbReference>
<evidence type="ECO:0000256" key="4">
    <source>
        <dbReference type="ARBA" id="ARBA00039140"/>
    </source>
</evidence>
<dbReference type="InterPro" id="IPR000673">
    <property type="entry name" value="Sig_transdc_resp-reg_Me-estase"/>
</dbReference>
<reference evidence="10 11" key="1">
    <citation type="submission" date="2019-12" db="EMBL/GenBank/DDBJ databases">
        <title>Genomic-based taxomic classification of the family Erythrobacteraceae.</title>
        <authorList>
            <person name="Xu L."/>
        </authorList>
    </citation>
    <scope>NUCLEOTIDE SEQUENCE [LARGE SCALE GENOMIC DNA]</scope>
    <source>
        <strain evidence="10 11">JCM 17468</strain>
    </source>
</reference>
<evidence type="ECO:0000256" key="6">
    <source>
        <dbReference type="PROSITE-ProRule" id="PRU00050"/>
    </source>
</evidence>
<evidence type="ECO:0000256" key="3">
    <source>
        <dbReference type="ARBA" id="ARBA00022801"/>
    </source>
</evidence>
<feature type="modified residue" description="4-aspartylphosphate" evidence="7">
    <location>
        <position position="56"/>
    </location>
</feature>
<dbReference type="CDD" id="cd17541">
    <property type="entry name" value="REC_CheB-like"/>
    <property type="match status" value="1"/>
</dbReference>
<dbReference type="RefSeq" id="WP_160660558.1">
    <property type="nucleotide sequence ID" value="NZ_BAABDV010000001.1"/>
</dbReference>
<dbReference type="SMART" id="SM00448">
    <property type="entry name" value="REC"/>
    <property type="match status" value="1"/>
</dbReference>
<proteinExistence type="predicted"/>
<keyword evidence="1" id="KW-0963">Cytoplasm</keyword>
<protein>
    <recommendedName>
        <fullName evidence="4">protein-glutamate methylesterase</fullName>
        <ecNumber evidence="4">3.1.1.61</ecNumber>
    </recommendedName>
</protein>
<dbReference type="PANTHER" id="PTHR42872:SF6">
    <property type="entry name" value="PROTEIN-GLUTAMATE METHYLESTERASE_PROTEIN-GLUTAMINE GLUTAMINASE"/>
    <property type="match status" value="1"/>
</dbReference>
<evidence type="ECO:0000256" key="7">
    <source>
        <dbReference type="PROSITE-ProRule" id="PRU00169"/>
    </source>
</evidence>
<evidence type="ECO:0000256" key="5">
    <source>
        <dbReference type="ARBA" id="ARBA00048267"/>
    </source>
</evidence>
<gene>
    <name evidence="10" type="ORF">GRI47_06930</name>
</gene>
<dbReference type="InterPro" id="IPR011006">
    <property type="entry name" value="CheY-like_superfamily"/>
</dbReference>
<name>A0A844Y8F6_9SPHN</name>
<dbReference type="Gene3D" id="3.40.50.2300">
    <property type="match status" value="1"/>
</dbReference>
<evidence type="ECO:0000259" key="9">
    <source>
        <dbReference type="PROSITE" id="PS50122"/>
    </source>
</evidence>
<feature type="domain" description="CheB-type methylesterase" evidence="9">
    <location>
        <begin position="145"/>
        <end position="318"/>
    </location>
</feature>
<dbReference type="OrthoDB" id="9793421at2"/>
<dbReference type="Proteomes" id="UP000430272">
    <property type="component" value="Unassembled WGS sequence"/>
</dbReference>
<keyword evidence="2" id="KW-0145">Chemotaxis</keyword>
<comment type="caution">
    <text evidence="6">Lacks conserved residue(s) required for the propagation of feature annotation.</text>
</comment>
<feature type="domain" description="Response regulatory" evidence="8">
    <location>
        <begin position="5"/>
        <end position="122"/>
    </location>
</feature>
<accession>A0A844Y8F6</accession>
<dbReference type="EMBL" id="WTYD01000001">
    <property type="protein sequence ID" value="MXO53739.1"/>
    <property type="molecule type" value="Genomic_DNA"/>
</dbReference>
<dbReference type="SUPFAM" id="SSF52738">
    <property type="entry name" value="Methylesterase CheB, C-terminal domain"/>
    <property type="match status" value="1"/>
</dbReference>
<comment type="caution">
    <text evidence="10">The sequence shown here is derived from an EMBL/GenBank/DDBJ whole genome shotgun (WGS) entry which is preliminary data.</text>
</comment>
<dbReference type="InterPro" id="IPR001789">
    <property type="entry name" value="Sig_transdc_resp-reg_receiver"/>
</dbReference>
<organism evidence="10 11">
    <name type="scientific">Qipengyuania pelagi</name>
    <dbReference type="NCBI Taxonomy" id="994320"/>
    <lineage>
        <taxon>Bacteria</taxon>
        <taxon>Pseudomonadati</taxon>
        <taxon>Pseudomonadota</taxon>
        <taxon>Alphaproteobacteria</taxon>
        <taxon>Sphingomonadales</taxon>
        <taxon>Erythrobacteraceae</taxon>
        <taxon>Qipengyuania</taxon>
    </lineage>
</organism>
<dbReference type="EC" id="3.1.1.61" evidence="4"/>
<dbReference type="InterPro" id="IPR035909">
    <property type="entry name" value="CheB_C"/>
</dbReference>
<sequence>MSETRVLVVDDSRMMRTLITSALEEIRNITVVGEADGADEAREKIAQLHPDVLTLDVEMPGMSGIAFLEEIMTTRPLPVIMFSTRTTEGTGDTAEAKRLGAIGCFPKPVGPPDMMKKVIEDVAKCIKTEREAELTKAAAAKDDGPVPPIDWNGRPLLIGCDSSGLDALKGFLTRLPDNCPPTLVALQNMDMGAIYALLGELSGKVKPALEIASDGTTLAQGKIYFSPGADKHVVLDTWPGGHCRLMERDPVGGVRPSASLLFASAAKAAGEEAVGVVFGTGGEDGERAASVLGEARSHAFNATDDGYRLKRGEAVQAVSASQLAIEVMRACGK</sequence>
<comment type="catalytic activity">
    <reaction evidence="5">
        <text>[protein]-L-glutamate 5-O-methyl ester + H2O = L-glutamyl-[protein] + methanol + H(+)</text>
        <dbReference type="Rhea" id="RHEA:23236"/>
        <dbReference type="Rhea" id="RHEA-COMP:10208"/>
        <dbReference type="Rhea" id="RHEA-COMP:10311"/>
        <dbReference type="ChEBI" id="CHEBI:15377"/>
        <dbReference type="ChEBI" id="CHEBI:15378"/>
        <dbReference type="ChEBI" id="CHEBI:17790"/>
        <dbReference type="ChEBI" id="CHEBI:29973"/>
        <dbReference type="ChEBI" id="CHEBI:82795"/>
        <dbReference type="EC" id="3.1.1.61"/>
    </reaction>
</comment>
<dbReference type="AlphaFoldDB" id="A0A844Y8F6"/>
<dbReference type="GO" id="GO:0008984">
    <property type="term" value="F:protein-glutamate methylesterase activity"/>
    <property type="evidence" value="ECO:0007669"/>
    <property type="project" value="UniProtKB-EC"/>
</dbReference>
<evidence type="ECO:0000256" key="1">
    <source>
        <dbReference type="ARBA" id="ARBA00022490"/>
    </source>
</evidence>
<evidence type="ECO:0000259" key="8">
    <source>
        <dbReference type="PROSITE" id="PS50110"/>
    </source>
</evidence>
<dbReference type="GO" id="GO:0000156">
    <property type="term" value="F:phosphorelay response regulator activity"/>
    <property type="evidence" value="ECO:0007669"/>
    <property type="project" value="InterPro"/>
</dbReference>
<dbReference type="SUPFAM" id="SSF52172">
    <property type="entry name" value="CheY-like"/>
    <property type="match status" value="1"/>
</dbReference>
<dbReference type="PANTHER" id="PTHR42872">
    <property type="entry name" value="PROTEIN-GLUTAMATE METHYLESTERASE/PROTEIN-GLUTAMINE GLUTAMINASE"/>
    <property type="match status" value="1"/>
</dbReference>
<keyword evidence="7" id="KW-0597">Phosphoprotein</keyword>